<protein>
    <recommendedName>
        <fullName evidence="1">YopA central domain-containing protein</fullName>
    </recommendedName>
</protein>
<proteinExistence type="predicted"/>
<keyword evidence="3" id="KW-1185">Reference proteome</keyword>
<evidence type="ECO:0000313" key="3">
    <source>
        <dbReference type="Proteomes" id="UP000284531"/>
    </source>
</evidence>
<dbReference type="EMBL" id="RAPQ01000009">
    <property type="protein sequence ID" value="RKE02077.1"/>
    <property type="molecule type" value="Genomic_DNA"/>
</dbReference>
<accession>A0A419X2Z3</accession>
<gene>
    <name evidence="2" type="ORF">BXY64_2158</name>
</gene>
<dbReference type="AlphaFoldDB" id="A0A419X2Z3"/>
<evidence type="ECO:0000313" key="2">
    <source>
        <dbReference type="EMBL" id="RKE02077.1"/>
    </source>
</evidence>
<feature type="domain" description="YopA central" evidence="1">
    <location>
        <begin position="123"/>
        <end position="255"/>
    </location>
</feature>
<comment type="caution">
    <text evidence="2">The sequence shown here is derived from an EMBL/GenBank/DDBJ whole genome shotgun (WGS) entry which is preliminary data.</text>
</comment>
<reference evidence="2 3" key="1">
    <citation type="submission" date="2018-09" db="EMBL/GenBank/DDBJ databases">
        <title>Genomic Encyclopedia of Archaeal and Bacterial Type Strains, Phase II (KMG-II): from individual species to whole genera.</title>
        <authorList>
            <person name="Goeker M."/>
        </authorList>
    </citation>
    <scope>NUCLEOTIDE SEQUENCE [LARGE SCALE GENOMIC DNA]</scope>
    <source>
        <strain evidence="2 3">DSM 21950</strain>
    </source>
</reference>
<dbReference type="Pfam" id="PF26308">
    <property type="entry name" value="YopA_M"/>
    <property type="match status" value="1"/>
</dbReference>
<dbReference type="InterPro" id="IPR058684">
    <property type="entry name" value="YopA_M"/>
</dbReference>
<dbReference type="OrthoDB" id="795065at2"/>
<name>A0A419X2Z3_9BACT</name>
<organism evidence="2 3">
    <name type="scientific">Marinifilum flexuosum</name>
    <dbReference type="NCBI Taxonomy" id="1117708"/>
    <lineage>
        <taxon>Bacteria</taxon>
        <taxon>Pseudomonadati</taxon>
        <taxon>Bacteroidota</taxon>
        <taxon>Bacteroidia</taxon>
        <taxon>Marinilabiliales</taxon>
        <taxon>Marinifilaceae</taxon>
    </lineage>
</organism>
<sequence>MKDEVKRMIEDIPLAIKPSITMDEPNQSILIHEGNFKLVQRTMEINLTGTVKLLWFPNLKVKFIGIVDFCSEKEINLISSDGKFDLFINEEKLGSFYLMNKTFSDQVELSGILKGRAILGDGTIKVDKLKFVIPNLRDFFGESIRDETENYLGRDRLVFENEYFTIRIDRERNFKDKVNRLKDTGGYVFLYNGEMICHKNPVSTEDISDTIHSFSTFLSFLNGRRTTPLIIQGMDDGKTIWTDYTDYTVDQYQYVTTWPAKHDINGLNELWQEFYKLWRNKSDKNLLISAVHWYVEANAYSGYVEGSITWTQTALELMYNWFVVEKNQLIRGRDCENLSAANKVRLLLSQVNGMNNDNINLENLKQFVRDNNSIHDEIDAFVEIRNAIVHSQKEKRLKLENISTIVKYEALEFGIWCLEISLLNILKFKGVFYNRCSRKLWAGEGEERSPLASTKQNH</sequence>
<evidence type="ECO:0000259" key="1">
    <source>
        <dbReference type="Pfam" id="PF26308"/>
    </source>
</evidence>
<dbReference type="Proteomes" id="UP000284531">
    <property type="component" value="Unassembled WGS sequence"/>
</dbReference>
<dbReference type="RefSeq" id="WP_120239938.1">
    <property type="nucleotide sequence ID" value="NZ_RAPQ01000009.1"/>
</dbReference>